<dbReference type="InterPro" id="IPR022905">
    <property type="entry name" value="Rpo11-like"/>
</dbReference>
<comment type="subcellular location">
    <subcellularLocation>
        <location evidence="1">Nucleus</location>
    </subcellularLocation>
</comment>
<accession>A0ABR1KF91</accession>
<comment type="similarity">
    <text evidence="5">Belongs to the archaeal Rpo11/eukaryotic RPB11/RPC19 RNA polymerase subunit family.</text>
</comment>
<gene>
    <name evidence="7" type="ORF">IWZ03DRAFT_54573</name>
</gene>
<dbReference type="HAMAP" id="MF_00261">
    <property type="entry name" value="RNApol_arch_Rpo11"/>
    <property type="match status" value="1"/>
</dbReference>
<organism evidence="7 8">
    <name type="scientific">Phyllosticta citriasiana</name>
    <dbReference type="NCBI Taxonomy" id="595635"/>
    <lineage>
        <taxon>Eukaryota</taxon>
        <taxon>Fungi</taxon>
        <taxon>Dikarya</taxon>
        <taxon>Ascomycota</taxon>
        <taxon>Pezizomycotina</taxon>
        <taxon>Dothideomycetes</taxon>
        <taxon>Dothideomycetes incertae sedis</taxon>
        <taxon>Botryosphaeriales</taxon>
        <taxon>Phyllostictaceae</taxon>
        <taxon>Phyllosticta</taxon>
    </lineage>
</organism>
<protein>
    <submittedName>
        <fullName evidence="7">DNA-directed RNA polymerase</fullName>
    </submittedName>
</protein>
<dbReference type="GO" id="GO:0000428">
    <property type="term" value="C:DNA-directed RNA polymerase complex"/>
    <property type="evidence" value="ECO:0007669"/>
    <property type="project" value="UniProtKB-KW"/>
</dbReference>
<reference evidence="7 8" key="1">
    <citation type="submission" date="2024-04" db="EMBL/GenBank/DDBJ databases">
        <title>Phyllosticta paracitricarpa is synonymous to the EU quarantine fungus P. citricarpa based on phylogenomic analyses.</title>
        <authorList>
            <consortium name="Lawrence Berkeley National Laboratory"/>
            <person name="Van Ingen-Buijs V.A."/>
            <person name="Van Westerhoven A.C."/>
            <person name="Haridas S."/>
            <person name="Skiadas P."/>
            <person name="Martin F."/>
            <person name="Groenewald J.Z."/>
            <person name="Crous P.W."/>
            <person name="Seidl M.F."/>
        </authorList>
    </citation>
    <scope>NUCLEOTIDE SEQUENCE [LARGE SCALE GENOMIC DNA]</scope>
    <source>
        <strain evidence="7 8">CBS 123371</strain>
    </source>
</reference>
<name>A0ABR1KF91_9PEZI</name>
<dbReference type="PROSITE" id="PS01154">
    <property type="entry name" value="RNA_POL_L_13KD"/>
    <property type="match status" value="1"/>
</dbReference>
<dbReference type="PANTHER" id="PTHR13946:SF16">
    <property type="entry name" value="DNA-DIRECTED RNA POLYMERASE II SUBUNIT RPB11"/>
    <property type="match status" value="1"/>
</dbReference>
<keyword evidence="2 7" id="KW-0240">DNA-directed RNA polymerase</keyword>
<dbReference type="Pfam" id="PF13656">
    <property type="entry name" value="RNA_pol_L_2"/>
    <property type="match status" value="1"/>
</dbReference>
<evidence type="ECO:0000313" key="7">
    <source>
        <dbReference type="EMBL" id="KAK7512272.1"/>
    </source>
</evidence>
<evidence type="ECO:0000259" key="6">
    <source>
        <dbReference type="Pfam" id="PF13656"/>
    </source>
</evidence>
<dbReference type="InterPro" id="IPR008193">
    <property type="entry name" value="RNA_pol_Rpb11_13-16kDa_CS"/>
</dbReference>
<evidence type="ECO:0000256" key="2">
    <source>
        <dbReference type="ARBA" id="ARBA00022478"/>
    </source>
</evidence>
<sequence>MNAPDRFELFLLGPGEKKVSWEHDTRVPNTAIFTFNKEDHTLGNLLAQRLHKYRYVNFSGYQVPHPLFASFKLRVSTDGTVSPKDAVINACRDVVQDLEVFSREFTKEMELKKIAKAGGEA</sequence>
<evidence type="ECO:0000256" key="3">
    <source>
        <dbReference type="ARBA" id="ARBA00023163"/>
    </source>
</evidence>
<dbReference type="Gene3D" id="3.30.1360.10">
    <property type="entry name" value="RNA polymerase, RBP11-like subunit"/>
    <property type="match status" value="1"/>
</dbReference>
<evidence type="ECO:0000256" key="4">
    <source>
        <dbReference type="ARBA" id="ARBA00023242"/>
    </source>
</evidence>
<evidence type="ECO:0000256" key="5">
    <source>
        <dbReference type="ARBA" id="ARBA00025751"/>
    </source>
</evidence>
<comment type="caution">
    <text evidence="7">The sequence shown here is derived from an EMBL/GenBank/DDBJ whole genome shotgun (WGS) entry which is preliminary data.</text>
</comment>
<feature type="domain" description="DNA-directed RNA polymerase RBP11-like dimerisation" evidence="6">
    <location>
        <begin position="31"/>
        <end position="103"/>
    </location>
</feature>
<dbReference type="PANTHER" id="PTHR13946">
    <property type="entry name" value="DNA-DIRECTED RNA POLYMERASE I,II,III"/>
    <property type="match status" value="1"/>
</dbReference>
<evidence type="ECO:0000256" key="1">
    <source>
        <dbReference type="ARBA" id="ARBA00004123"/>
    </source>
</evidence>
<keyword evidence="3" id="KW-0804">Transcription</keyword>
<evidence type="ECO:0000313" key="8">
    <source>
        <dbReference type="Proteomes" id="UP001363622"/>
    </source>
</evidence>
<dbReference type="CDD" id="cd06926">
    <property type="entry name" value="RNAP_II_RPB11"/>
    <property type="match status" value="1"/>
</dbReference>
<dbReference type="InterPro" id="IPR009025">
    <property type="entry name" value="RBP11-like_dimer"/>
</dbReference>
<dbReference type="InterPro" id="IPR037685">
    <property type="entry name" value="RBP11"/>
</dbReference>
<proteinExistence type="inferred from homology"/>
<dbReference type="Proteomes" id="UP001363622">
    <property type="component" value="Unassembled WGS sequence"/>
</dbReference>
<keyword evidence="8" id="KW-1185">Reference proteome</keyword>
<keyword evidence="4" id="KW-0539">Nucleus</keyword>
<dbReference type="EMBL" id="JBBPHU010000011">
    <property type="protein sequence ID" value="KAK7512272.1"/>
    <property type="molecule type" value="Genomic_DNA"/>
</dbReference>
<dbReference type="SUPFAM" id="SSF55257">
    <property type="entry name" value="RBP11-like subunits of RNA polymerase"/>
    <property type="match status" value="1"/>
</dbReference>
<dbReference type="InterPro" id="IPR036603">
    <property type="entry name" value="RBP11-like"/>
</dbReference>